<dbReference type="HOGENOM" id="CLU_667404_0_0_1"/>
<accession>A0A0D0C8M0</accession>
<proteinExistence type="predicted"/>
<sequence>MIKVNSPLPASHISSILTINIINNILQYMGPEKMAALARVNAHLQSCVEAFQERAFAPAPFISPFFTFNEYQSLQNLQRFPATGALMLITTTTHTPIIRHWLIDIGYIPCSTEPEQPVLQPQPHHATTVAGTWKLRRENAVFHSEFSEHKAYSLYPFNQAHLAVANQSARPCSVVDSICRHASFATVNLPNAYAFLQEKDAFAGGLARFVGDSKCTVHSFSSKDKFDQHDCLMSMNSWFMHLTESCSEIAYEIYPHMDVHFCSADKEVANFLSHRISNMKNTDAILPLLKSSKFNQRQDRKAWALAYAVYGRKKSTAECFTGYTAAVLVQLCKDLLRKYGAAILGPDSAASSNGENSANI</sequence>
<evidence type="ECO:0000313" key="1">
    <source>
        <dbReference type="EMBL" id="KIK54312.1"/>
    </source>
</evidence>
<evidence type="ECO:0000313" key="2">
    <source>
        <dbReference type="Proteomes" id="UP000053593"/>
    </source>
</evidence>
<keyword evidence="2" id="KW-1185">Reference proteome</keyword>
<dbReference type="EMBL" id="KN834817">
    <property type="protein sequence ID" value="KIK54312.1"/>
    <property type="molecule type" value="Genomic_DNA"/>
</dbReference>
<name>A0A0D0C8M0_9AGAR</name>
<protein>
    <submittedName>
        <fullName evidence="1">Uncharacterized protein</fullName>
    </submittedName>
</protein>
<gene>
    <name evidence="1" type="ORF">GYMLUDRAFT_63252</name>
</gene>
<organism evidence="1 2">
    <name type="scientific">Collybiopsis luxurians FD-317 M1</name>
    <dbReference type="NCBI Taxonomy" id="944289"/>
    <lineage>
        <taxon>Eukaryota</taxon>
        <taxon>Fungi</taxon>
        <taxon>Dikarya</taxon>
        <taxon>Basidiomycota</taxon>
        <taxon>Agaricomycotina</taxon>
        <taxon>Agaricomycetes</taxon>
        <taxon>Agaricomycetidae</taxon>
        <taxon>Agaricales</taxon>
        <taxon>Marasmiineae</taxon>
        <taxon>Omphalotaceae</taxon>
        <taxon>Collybiopsis</taxon>
        <taxon>Collybiopsis luxurians</taxon>
    </lineage>
</organism>
<reference evidence="1 2" key="1">
    <citation type="submission" date="2014-04" db="EMBL/GenBank/DDBJ databases">
        <title>Evolutionary Origins and Diversification of the Mycorrhizal Mutualists.</title>
        <authorList>
            <consortium name="DOE Joint Genome Institute"/>
            <consortium name="Mycorrhizal Genomics Consortium"/>
            <person name="Kohler A."/>
            <person name="Kuo A."/>
            <person name="Nagy L.G."/>
            <person name="Floudas D."/>
            <person name="Copeland A."/>
            <person name="Barry K.W."/>
            <person name="Cichocki N."/>
            <person name="Veneault-Fourrey C."/>
            <person name="LaButti K."/>
            <person name="Lindquist E.A."/>
            <person name="Lipzen A."/>
            <person name="Lundell T."/>
            <person name="Morin E."/>
            <person name="Murat C."/>
            <person name="Riley R."/>
            <person name="Ohm R."/>
            <person name="Sun H."/>
            <person name="Tunlid A."/>
            <person name="Henrissat B."/>
            <person name="Grigoriev I.V."/>
            <person name="Hibbett D.S."/>
            <person name="Martin F."/>
        </authorList>
    </citation>
    <scope>NUCLEOTIDE SEQUENCE [LARGE SCALE GENOMIC DNA]</scope>
    <source>
        <strain evidence="1 2">FD-317 M1</strain>
    </source>
</reference>
<dbReference type="AlphaFoldDB" id="A0A0D0C8M0"/>
<dbReference type="Proteomes" id="UP000053593">
    <property type="component" value="Unassembled WGS sequence"/>
</dbReference>